<evidence type="ECO:0000313" key="2">
    <source>
        <dbReference type="Proteomes" id="UP001497535"/>
    </source>
</evidence>
<gene>
    <name evidence="1" type="ORF">MENTE1834_LOCUS15051</name>
</gene>
<comment type="caution">
    <text evidence="1">The sequence shown here is derived from an EMBL/GenBank/DDBJ whole genome shotgun (WGS) entry which is preliminary data.</text>
</comment>
<name>A0ACB0YQK1_MELEN</name>
<reference evidence="1" key="1">
    <citation type="submission" date="2023-11" db="EMBL/GenBank/DDBJ databases">
        <authorList>
            <person name="Poullet M."/>
        </authorList>
    </citation>
    <scope>NUCLEOTIDE SEQUENCE</scope>
    <source>
        <strain evidence="1">E1834</strain>
    </source>
</reference>
<organism evidence="1 2">
    <name type="scientific">Meloidogyne enterolobii</name>
    <name type="common">Root-knot nematode worm</name>
    <name type="synonym">Meloidogyne mayaguensis</name>
    <dbReference type="NCBI Taxonomy" id="390850"/>
    <lineage>
        <taxon>Eukaryota</taxon>
        <taxon>Metazoa</taxon>
        <taxon>Ecdysozoa</taxon>
        <taxon>Nematoda</taxon>
        <taxon>Chromadorea</taxon>
        <taxon>Rhabditida</taxon>
        <taxon>Tylenchina</taxon>
        <taxon>Tylenchomorpha</taxon>
        <taxon>Tylenchoidea</taxon>
        <taxon>Meloidogynidae</taxon>
        <taxon>Meloidogyninae</taxon>
        <taxon>Meloidogyne</taxon>
    </lineage>
</organism>
<dbReference type="Proteomes" id="UP001497535">
    <property type="component" value="Unassembled WGS sequence"/>
</dbReference>
<evidence type="ECO:0000313" key="1">
    <source>
        <dbReference type="EMBL" id="CAK5056940.1"/>
    </source>
</evidence>
<keyword evidence="2" id="KW-1185">Reference proteome</keyword>
<accession>A0ACB0YQK1</accession>
<proteinExistence type="predicted"/>
<dbReference type="EMBL" id="CAVMJV010000016">
    <property type="protein sequence ID" value="CAK5056940.1"/>
    <property type="molecule type" value="Genomic_DNA"/>
</dbReference>
<protein>
    <submittedName>
        <fullName evidence="1">Uncharacterized protein</fullName>
    </submittedName>
</protein>
<sequence length="302" mass="34512">MSTFFSNIKSTIANVENKIASFNKKEEECEIQKLEENVEKMTEENEEIKKEGGEEEGKSSSKPSLFANKMFGMAIKASTKIQEEAKNFTPLKIIGNFEKERQKFIDELESEKRTKMEDSSQLCLLLDNLEAKRHIISISSDTKNFTEDLPISSDIGIEVEEIKTNAKEFFKLDPRLEDVRFELVPKRITEAKFWQNYAYKLSLVKKVLGDKPPVVEPKIVLNTQEEAKTSAIDGKEQVKESTTNLEQEEDDSLEKDLFEDFDEFEVVNGNCGNGGKKEEDENKLIVDDELNDEINALLEGDK</sequence>